<evidence type="ECO:0000256" key="4">
    <source>
        <dbReference type="ARBA" id="ARBA00023136"/>
    </source>
</evidence>
<comment type="caution">
    <text evidence="9">The sequence shown here is derived from an EMBL/GenBank/DDBJ whole genome shotgun (WGS) entry which is preliminary data.</text>
</comment>
<feature type="region of interest" description="Disordered" evidence="6">
    <location>
        <begin position="394"/>
        <end position="463"/>
    </location>
</feature>
<evidence type="ECO:0000256" key="3">
    <source>
        <dbReference type="ARBA" id="ARBA00022989"/>
    </source>
</evidence>
<feature type="region of interest" description="Disordered" evidence="6">
    <location>
        <begin position="305"/>
        <end position="381"/>
    </location>
</feature>
<feature type="compositionally biased region" description="Basic and acidic residues" evidence="6">
    <location>
        <begin position="369"/>
        <end position="380"/>
    </location>
</feature>
<dbReference type="EMBL" id="JAPCWZ010000007">
    <property type="protein sequence ID" value="KAK8855978.1"/>
    <property type="molecule type" value="Genomic_DNA"/>
</dbReference>
<dbReference type="InterPro" id="IPR049326">
    <property type="entry name" value="Rhodopsin_dom_fungi"/>
</dbReference>
<evidence type="ECO:0000313" key="10">
    <source>
        <dbReference type="Proteomes" id="UP001390339"/>
    </source>
</evidence>
<evidence type="ECO:0000256" key="2">
    <source>
        <dbReference type="ARBA" id="ARBA00022692"/>
    </source>
</evidence>
<reference evidence="9 10" key="1">
    <citation type="journal article" date="2024" name="IMA Fungus">
        <title>Apiospora arundinis, a panoply of carbohydrate-active enzymes and secondary metabolites.</title>
        <authorList>
            <person name="Sorensen T."/>
            <person name="Petersen C."/>
            <person name="Muurmann A.T."/>
            <person name="Christiansen J.V."/>
            <person name="Brundto M.L."/>
            <person name="Overgaard C.K."/>
            <person name="Boysen A.T."/>
            <person name="Wollenberg R.D."/>
            <person name="Larsen T.O."/>
            <person name="Sorensen J.L."/>
            <person name="Nielsen K.L."/>
            <person name="Sondergaard T.E."/>
        </authorList>
    </citation>
    <scope>NUCLEOTIDE SEQUENCE [LARGE SCALE GENOMIC DNA]</scope>
    <source>
        <strain evidence="9 10">AAU 773</strain>
    </source>
</reference>
<evidence type="ECO:0000256" key="5">
    <source>
        <dbReference type="ARBA" id="ARBA00038359"/>
    </source>
</evidence>
<feature type="transmembrane region" description="Helical" evidence="7">
    <location>
        <begin position="184"/>
        <end position="208"/>
    </location>
</feature>
<comment type="similarity">
    <text evidence="5">Belongs to the SAT4 family.</text>
</comment>
<dbReference type="Pfam" id="PF20684">
    <property type="entry name" value="Fung_rhodopsin"/>
    <property type="match status" value="1"/>
</dbReference>
<dbReference type="PANTHER" id="PTHR33048:SF129">
    <property type="entry name" value="INTEGRAL MEMBRANE PROTEIN-RELATED"/>
    <property type="match status" value="1"/>
</dbReference>
<keyword evidence="4 7" id="KW-0472">Membrane</keyword>
<dbReference type="InterPro" id="IPR052337">
    <property type="entry name" value="SAT4-like"/>
</dbReference>
<evidence type="ECO:0000259" key="8">
    <source>
        <dbReference type="Pfam" id="PF20684"/>
    </source>
</evidence>
<evidence type="ECO:0000256" key="7">
    <source>
        <dbReference type="SAM" id="Phobius"/>
    </source>
</evidence>
<feature type="compositionally biased region" description="Polar residues" evidence="6">
    <location>
        <begin position="305"/>
        <end position="336"/>
    </location>
</feature>
<feature type="transmembrane region" description="Helical" evidence="7">
    <location>
        <begin position="29"/>
        <end position="48"/>
    </location>
</feature>
<feature type="domain" description="Rhodopsin" evidence="8">
    <location>
        <begin position="44"/>
        <end position="284"/>
    </location>
</feature>
<evidence type="ECO:0000256" key="6">
    <source>
        <dbReference type="SAM" id="MobiDB-lite"/>
    </source>
</evidence>
<dbReference type="PANTHER" id="PTHR33048">
    <property type="entry name" value="PTH11-LIKE INTEGRAL MEMBRANE PROTEIN (AFU_ORTHOLOGUE AFUA_5G11245)"/>
    <property type="match status" value="1"/>
</dbReference>
<accession>A0ABR2I1I8</accession>
<organism evidence="9 10">
    <name type="scientific">Apiospora arundinis</name>
    <dbReference type="NCBI Taxonomy" id="335852"/>
    <lineage>
        <taxon>Eukaryota</taxon>
        <taxon>Fungi</taxon>
        <taxon>Dikarya</taxon>
        <taxon>Ascomycota</taxon>
        <taxon>Pezizomycotina</taxon>
        <taxon>Sordariomycetes</taxon>
        <taxon>Xylariomycetidae</taxon>
        <taxon>Amphisphaeriales</taxon>
        <taxon>Apiosporaceae</taxon>
        <taxon>Apiospora</taxon>
    </lineage>
</organism>
<keyword evidence="10" id="KW-1185">Reference proteome</keyword>
<gene>
    <name evidence="9" type="ORF">PGQ11_011890</name>
</gene>
<comment type="subcellular location">
    <subcellularLocation>
        <location evidence="1">Membrane</location>
        <topology evidence="1">Multi-pass membrane protein</topology>
    </subcellularLocation>
</comment>
<protein>
    <submittedName>
        <fullName evidence="9">Integral membrane protein</fullName>
    </submittedName>
</protein>
<evidence type="ECO:0000256" key="1">
    <source>
        <dbReference type="ARBA" id="ARBA00004141"/>
    </source>
</evidence>
<feature type="compositionally biased region" description="Polar residues" evidence="6">
    <location>
        <begin position="409"/>
        <end position="431"/>
    </location>
</feature>
<feature type="transmembrane region" description="Helical" evidence="7">
    <location>
        <begin position="100"/>
        <end position="121"/>
    </location>
</feature>
<feature type="transmembrane region" description="Helical" evidence="7">
    <location>
        <begin position="141"/>
        <end position="164"/>
    </location>
</feature>
<proteinExistence type="inferred from homology"/>
<keyword evidence="2 7" id="KW-0812">Transmembrane</keyword>
<dbReference type="Proteomes" id="UP001390339">
    <property type="component" value="Unassembled WGS sequence"/>
</dbReference>
<name>A0ABR2I1I8_9PEZI</name>
<feature type="compositionally biased region" description="Low complexity" evidence="6">
    <location>
        <begin position="354"/>
        <end position="368"/>
    </location>
</feature>
<keyword evidence="3 7" id="KW-1133">Transmembrane helix</keyword>
<feature type="transmembrane region" description="Helical" evidence="7">
    <location>
        <begin position="60"/>
        <end position="80"/>
    </location>
</feature>
<feature type="transmembrane region" description="Helical" evidence="7">
    <location>
        <begin position="220"/>
        <end position="242"/>
    </location>
</feature>
<sequence>MKFPPPEVIASWPKPDYEHPRAQGPAGEIAVYALTGVVTVMLAIRMYTRIHITRGFGMDDAFIVTAYIFATGFTGISILASRTVGWGVHIYDVETYKFKTGLKIVMIAVNLFNFASCFTKLSILSTLYRLLGASRPHLKRFVAVCGGLISLNSIIFCLVVVLQCRPISSYWNVMDQPRNCLDEAAHLLSAGIINTFTDFVVVLLPIITVMKLQLTSRHRLVVIGLFSLGFLACGVGVFRTYITYHMTVDYDLTYHAGSVFWSSAVELNTGIICASVPATKPFFTKHLPQALGLSVPTPTRSYLTSFGPCSNPRTSGITNPRTSGFTNPRTSGVTTCKRQDMQASAAANVETIAENNTDDNNNSNSNENISRDGTSRHRPDLSISTFGLDLELTDESLEDEDGCPLARMSSETLPTASGPNDSTRWSWSRLSSPRAPRIADQSQMSWGGDPSSPVGRISEDCDADSVMETEDFRVARVLDYRAKAPVPSDAGSIV</sequence>
<evidence type="ECO:0000313" key="9">
    <source>
        <dbReference type="EMBL" id="KAK8855978.1"/>
    </source>
</evidence>